<evidence type="ECO:0000256" key="6">
    <source>
        <dbReference type="ARBA" id="ARBA00022741"/>
    </source>
</evidence>
<dbReference type="InterPro" id="IPR027417">
    <property type="entry name" value="P-loop_NTPase"/>
</dbReference>
<dbReference type="PRINTS" id="PR01100">
    <property type="entry name" value="SHIKIMTKNASE"/>
</dbReference>
<dbReference type="PANTHER" id="PTHR21087">
    <property type="entry name" value="SHIKIMATE KINASE"/>
    <property type="match status" value="1"/>
</dbReference>
<comment type="pathway">
    <text evidence="1">Metabolic intermediate biosynthesis; chorismate biosynthesis; chorismate from D-erythrose 4-phosphate and phosphoenolpyruvate: step 5/7.</text>
</comment>
<dbReference type="GO" id="GO:0008652">
    <property type="term" value="P:amino acid biosynthetic process"/>
    <property type="evidence" value="ECO:0007669"/>
    <property type="project" value="UniProtKB-KW"/>
</dbReference>
<keyword evidence="4" id="KW-0028">Amino-acid biosynthesis</keyword>
<keyword evidence="8" id="KW-0067">ATP-binding</keyword>
<dbReference type="Gene3D" id="3.40.50.300">
    <property type="entry name" value="P-loop containing nucleotide triphosphate hydrolases"/>
    <property type="match status" value="1"/>
</dbReference>
<evidence type="ECO:0000313" key="11">
    <source>
        <dbReference type="EMBL" id="HIH08825.1"/>
    </source>
</evidence>
<dbReference type="EMBL" id="DUFG01000027">
    <property type="protein sequence ID" value="HIH08825.1"/>
    <property type="molecule type" value="Genomic_DNA"/>
</dbReference>
<dbReference type="CDD" id="cd00464">
    <property type="entry name" value="SK"/>
    <property type="match status" value="1"/>
</dbReference>
<dbReference type="EC" id="2.7.1.71" evidence="3"/>
<dbReference type="AlphaFoldDB" id="A0A7J4IX39"/>
<evidence type="ECO:0000256" key="1">
    <source>
        <dbReference type="ARBA" id="ARBA00004842"/>
    </source>
</evidence>
<dbReference type="Pfam" id="PF01202">
    <property type="entry name" value="SKI"/>
    <property type="match status" value="1"/>
</dbReference>
<evidence type="ECO:0000256" key="3">
    <source>
        <dbReference type="ARBA" id="ARBA00012154"/>
    </source>
</evidence>
<proteinExistence type="inferred from homology"/>
<evidence type="ECO:0000256" key="4">
    <source>
        <dbReference type="ARBA" id="ARBA00022605"/>
    </source>
</evidence>
<dbReference type="GO" id="GO:0009073">
    <property type="term" value="P:aromatic amino acid family biosynthetic process"/>
    <property type="evidence" value="ECO:0007669"/>
    <property type="project" value="UniProtKB-KW"/>
</dbReference>
<dbReference type="GO" id="GO:0009423">
    <property type="term" value="P:chorismate biosynthetic process"/>
    <property type="evidence" value="ECO:0007669"/>
    <property type="project" value="UniProtKB-UniPathway"/>
</dbReference>
<name>A0A7J4IX39_9ARCH</name>
<dbReference type="InterPro" id="IPR031322">
    <property type="entry name" value="Shikimate/glucono_kinase"/>
</dbReference>
<evidence type="ECO:0000256" key="7">
    <source>
        <dbReference type="ARBA" id="ARBA00022777"/>
    </source>
</evidence>
<keyword evidence="5" id="KW-0808">Transferase</keyword>
<dbReference type="InterPro" id="IPR023000">
    <property type="entry name" value="Shikimate_kinase_CS"/>
</dbReference>
<dbReference type="PROSITE" id="PS01128">
    <property type="entry name" value="SHIKIMATE_KINASE"/>
    <property type="match status" value="1"/>
</dbReference>
<dbReference type="GO" id="GO:0005829">
    <property type="term" value="C:cytosol"/>
    <property type="evidence" value="ECO:0007669"/>
    <property type="project" value="TreeGrafter"/>
</dbReference>
<comment type="caution">
    <text evidence="11">The sequence shown here is derived from an EMBL/GenBank/DDBJ whole genome shotgun (WGS) entry which is preliminary data.</text>
</comment>
<dbReference type="InterPro" id="IPR000623">
    <property type="entry name" value="Shikimate_kinase/TSH1"/>
</dbReference>
<evidence type="ECO:0000256" key="9">
    <source>
        <dbReference type="ARBA" id="ARBA00023141"/>
    </source>
</evidence>
<evidence type="ECO:0000256" key="5">
    <source>
        <dbReference type="ARBA" id="ARBA00022679"/>
    </source>
</evidence>
<sequence>MNVVLIGYRGTGKTTIGRSLARRLGRSFFDSDNLVVKKAGKSILEIFKEEGEGKFREIEAEAILELSRKNNAIISCGGGAVLRQDNVKNLKSSGIVILLKASAETIFERIESDNNRPRLTDKSGIEEVRHLLLQRNRFYDSAKDFEVDTGRNSVQESVKSIIGFIKEKGVLVEKG</sequence>
<dbReference type="Proteomes" id="UP000577419">
    <property type="component" value="Unassembled WGS sequence"/>
</dbReference>
<comment type="catalytic activity">
    <reaction evidence="10">
        <text>shikimate + ATP = 3-phosphoshikimate + ADP + H(+)</text>
        <dbReference type="Rhea" id="RHEA:13121"/>
        <dbReference type="ChEBI" id="CHEBI:15378"/>
        <dbReference type="ChEBI" id="CHEBI:30616"/>
        <dbReference type="ChEBI" id="CHEBI:36208"/>
        <dbReference type="ChEBI" id="CHEBI:145989"/>
        <dbReference type="ChEBI" id="CHEBI:456216"/>
        <dbReference type="EC" id="2.7.1.71"/>
    </reaction>
</comment>
<dbReference type="UniPathway" id="UPA00053">
    <property type="reaction ID" value="UER00088"/>
</dbReference>
<organism evidence="11 12">
    <name type="scientific">Candidatus Iainarchaeum sp</name>
    <dbReference type="NCBI Taxonomy" id="3101447"/>
    <lineage>
        <taxon>Archaea</taxon>
        <taxon>Candidatus Iainarchaeota</taxon>
        <taxon>Candidatus Iainarchaeia</taxon>
        <taxon>Candidatus Iainarchaeales</taxon>
        <taxon>Candidatus Iainarchaeaceae</taxon>
        <taxon>Candidatus Iainarchaeum</taxon>
    </lineage>
</organism>
<keyword evidence="6" id="KW-0547">Nucleotide-binding</keyword>
<comment type="similarity">
    <text evidence="2">Belongs to the shikimate kinase family.</text>
</comment>
<evidence type="ECO:0000256" key="2">
    <source>
        <dbReference type="ARBA" id="ARBA00006997"/>
    </source>
</evidence>
<evidence type="ECO:0000256" key="8">
    <source>
        <dbReference type="ARBA" id="ARBA00022840"/>
    </source>
</evidence>
<dbReference type="HAMAP" id="MF_00109">
    <property type="entry name" value="Shikimate_kinase"/>
    <property type="match status" value="1"/>
</dbReference>
<evidence type="ECO:0000313" key="12">
    <source>
        <dbReference type="Proteomes" id="UP000577419"/>
    </source>
</evidence>
<dbReference type="GO" id="GO:0004765">
    <property type="term" value="F:shikimate kinase activity"/>
    <property type="evidence" value="ECO:0007669"/>
    <property type="project" value="UniProtKB-EC"/>
</dbReference>
<keyword evidence="7 11" id="KW-0418">Kinase</keyword>
<dbReference type="PANTHER" id="PTHR21087:SF16">
    <property type="entry name" value="SHIKIMATE KINASE 1, CHLOROPLASTIC"/>
    <property type="match status" value="1"/>
</dbReference>
<dbReference type="SUPFAM" id="SSF52540">
    <property type="entry name" value="P-loop containing nucleoside triphosphate hydrolases"/>
    <property type="match status" value="1"/>
</dbReference>
<evidence type="ECO:0000256" key="10">
    <source>
        <dbReference type="ARBA" id="ARBA00048567"/>
    </source>
</evidence>
<keyword evidence="9" id="KW-0057">Aromatic amino acid biosynthesis</keyword>
<reference evidence="12" key="1">
    <citation type="journal article" date="2020" name="bioRxiv">
        <title>A rank-normalized archaeal taxonomy based on genome phylogeny resolves widespread incomplete and uneven classifications.</title>
        <authorList>
            <person name="Rinke C."/>
            <person name="Chuvochina M."/>
            <person name="Mussig A.J."/>
            <person name="Chaumeil P.-A."/>
            <person name="Waite D.W."/>
            <person name="Whitman W.B."/>
            <person name="Parks D.H."/>
            <person name="Hugenholtz P."/>
        </authorList>
    </citation>
    <scope>NUCLEOTIDE SEQUENCE [LARGE SCALE GENOMIC DNA]</scope>
</reference>
<gene>
    <name evidence="11" type="ORF">HA237_05665</name>
</gene>
<dbReference type="GO" id="GO:0005524">
    <property type="term" value="F:ATP binding"/>
    <property type="evidence" value="ECO:0007669"/>
    <property type="project" value="UniProtKB-KW"/>
</dbReference>
<protein>
    <recommendedName>
        <fullName evidence="3">shikimate kinase</fullName>
        <ecNumber evidence="3">2.7.1.71</ecNumber>
    </recommendedName>
</protein>
<accession>A0A7J4IX39</accession>